<dbReference type="Gene3D" id="1.20.58.2190">
    <property type="match status" value="1"/>
</dbReference>
<evidence type="ECO:0000256" key="1">
    <source>
        <dbReference type="SAM" id="Coils"/>
    </source>
</evidence>
<evidence type="ECO:0000256" key="2">
    <source>
        <dbReference type="SAM" id="MobiDB-lite"/>
    </source>
</evidence>
<gene>
    <name evidence="4" type="ORF">OH76DRAFT_1397015</name>
</gene>
<dbReference type="EMBL" id="KZ857382">
    <property type="protein sequence ID" value="RDX55622.1"/>
    <property type="molecule type" value="Genomic_DNA"/>
</dbReference>
<dbReference type="Pfam" id="PF09409">
    <property type="entry name" value="PUB"/>
    <property type="match status" value="1"/>
</dbReference>
<accession>A0A371DSV6</accession>
<evidence type="ECO:0000313" key="4">
    <source>
        <dbReference type="EMBL" id="RDX55622.1"/>
    </source>
</evidence>
<dbReference type="InterPro" id="IPR036339">
    <property type="entry name" value="PUB-like_dom_sf"/>
</dbReference>
<name>A0A371DSV6_9APHY</name>
<protein>
    <recommendedName>
        <fullName evidence="3">PUB domain-containing protein</fullName>
    </recommendedName>
</protein>
<feature type="domain" description="PUB" evidence="3">
    <location>
        <begin position="39"/>
        <end position="101"/>
    </location>
</feature>
<organism evidence="4 5">
    <name type="scientific">Lentinus brumalis</name>
    <dbReference type="NCBI Taxonomy" id="2498619"/>
    <lineage>
        <taxon>Eukaryota</taxon>
        <taxon>Fungi</taxon>
        <taxon>Dikarya</taxon>
        <taxon>Basidiomycota</taxon>
        <taxon>Agaricomycotina</taxon>
        <taxon>Agaricomycetes</taxon>
        <taxon>Polyporales</taxon>
        <taxon>Polyporaceae</taxon>
        <taxon>Lentinus</taxon>
    </lineage>
</organism>
<reference evidence="4 5" key="1">
    <citation type="journal article" date="2018" name="Biotechnol. Biofuels">
        <title>Integrative visual omics of the white-rot fungus Polyporus brumalis exposes the biotechnological potential of its oxidative enzymes for delignifying raw plant biomass.</title>
        <authorList>
            <person name="Miyauchi S."/>
            <person name="Rancon A."/>
            <person name="Drula E."/>
            <person name="Hage H."/>
            <person name="Chaduli D."/>
            <person name="Favel A."/>
            <person name="Grisel S."/>
            <person name="Henrissat B."/>
            <person name="Herpoel-Gimbert I."/>
            <person name="Ruiz-Duenas F.J."/>
            <person name="Chevret D."/>
            <person name="Hainaut M."/>
            <person name="Lin J."/>
            <person name="Wang M."/>
            <person name="Pangilinan J."/>
            <person name="Lipzen A."/>
            <person name="Lesage-Meessen L."/>
            <person name="Navarro D."/>
            <person name="Riley R."/>
            <person name="Grigoriev I.V."/>
            <person name="Zhou S."/>
            <person name="Raouche S."/>
            <person name="Rosso M.N."/>
        </authorList>
    </citation>
    <scope>NUCLEOTIDE SEQUENCE [LARGE SCALE GENOMIC DNA]</scope>
    <source>
        <strain evidence="4 5">BRFM 1820</strain>
    </source>
</reference>
<keyword evidence="1" id="KW-0175">Coiled coil</keyword>
<dbReference type="OrthoDB" id="49605at2759"/>
<dbReference type="Proteomes" id="UP000256964">
    <property type="component" value="Unassembled WGS sequence"/>
</dbReference>
<feature type="coiled-coil region" evidence="1">
    <location>
        <begin position="108"/>
        <end position="138"/>
    </location>
</feature>
<keyword evidence="5" id="KW-1185">Reference proteome</keyword>
<dbReference type="STRING" id="139420.A0A371DSV6"/>
<feature type="region of interest" description="Disordered" evidence="2">
    <location>
        <begin position="146"/>
        <end position="183"/>
    </location>
</feature>
<dbReference type="AlphaFoldDB" id="A0A371DSV6"/>
<dbReference type="CDD" id="cd09212">
    <property type="entry name" value="PUB"/>
    <property type="match status" value="1"/>
</dbReference>
<evidence type="ECO:0000259" key="3">
    <source>
        <dbReference type="Pfam" id="PF09409"/>
    </source>
</evidence>
<feature type="compositionally biased region" description="Basic and acidic residues" evidence="2">
    <location>
        <begin position="146"/>
        <end position="162"/>
    </location>
</feature>
<sequence>MRSGTSARLSGGGSTVISLKETRPRWRSSLSRRCCASPRNILAHPEEEKYRRFKINNDHIKSKIVEPKGSMELVMDLGFHIKAENFESYVLFTGKRYHELRVGSSIMEEILEREIKKQEEEETRRQREKVELEAYKQKLHDQFLDDRQSVSARLQRERHLPPEKGIPARKGGPKKANIATIHG</sequence>
<proteinExistence type="predicted"/>
<evidence type="ECO:0000313" key="5">
    <source>
        <dbReference type="Proteomes" id="UP000256964"/>
    </source>
</evidence>
<dbReference type="SUPFAM" id="SSF143503">
    <property type="entry name" value="PUG domain-like"/>
    <property type="match status" value="1"/>
</dbReference>
<dbReference type="InterPro" id="IPR018997">
    <property type="entry name" value="PUB_domain"/>
</dbReference>